<comment type="caution">
    <text evidence="7">The sequence shown here is derived from an EMBL/GenBank/DDBJ whole genome shotgun (WGS) entry which is preliminary data.</text>
</comment>
<dbReference type="AlphaFoldDB" id="A0AA88W5I9"/>
<gene>
    <name evidence="7" type="ORF">RJ639_047648</name>
</gene>
<sequence length="328" mass="37284">MEYNGPGLLEELLALRSDTWEILFPPGTSEFYTNEWNFDETFVSVPPNSSSFQELSSSQFDQSQNCSFGEFYYPLADELTDSSNYKHDTPPFPPAAQEEYSNFPIMDEEVQHSLEVQAEAPCKMEPIHLSAEVPIFNMGLCAGRKSCNKVKKMDGQPSKNLMAERRRRKRLNDRLSMLRSVVPKISKMDRTSILGDTIDYMKELLERINNLQEEIEVGSSQHQNLMNIFKDVKPNEVLVRNSPKFDVERRNTDTRIEICCAGKSGLLLSTVNTLEALGVEIQHCVISCFKDFSMQASCSEELEQRAILSSEDIKQALFRNAGYGGRCL</sequence>
<keyword evidence="2" id="KW-0805">Transcription regulation</keyword>
<proteinExistence type="predicted"/>
<dbReference type="InterPro" id="IPR036638">
    <property type="entry name" value="HLH_DNA-bd_sf"/>
</dbReference>
<dbReference type="InterPro" id="IPR054502">
    <property type="entry name" value="bHLH-TF_ACT-like_plant"/>
</dbReference>
<evidence type="ECO:0000256" key="1">
    <source>
        <dbReference type="ARBA" id="ARBA00004123"/>
    </source>
</evidence>
<feature type="coiled-coil region" evidence="5">
    <location>
        <begin position="194"/>
        <end position="221"/>
    </location>
</feature>
<dbReference type="GO" id="GO:0003700">
    <property type="term" value="F:DNA-binding transcription factor activity"/>
    <property type="evidence" value="ECO:0007669"/>
    <property type="project" value="TreeGrafter"/>
</dbReference>
<dbReference type="PROSITE" id="PS50888">
    <property type="entry name" value="BHLH"/>
    <property type="match status" value="1"/>
</dbReference>
<keyword evidence="3" id="KW-0804">Transcription</keyword>
<evidence type="ECO:0000256" key="3">
    <source>
        <dbReference type="ARBA" id="ARBA00023163"/>
    </source>
</evidence>
<evidence type="ECO:0000256" key="4">
    <source>
        <dbReference type="ARBA" id="ARBA00023242"/>
    </source>
</evidence>
<dbReference type="Proteomes" id="UP001188597">
    <property type="component" value="Unassembled WGS sequence"/>
</dbReference>
<keyword evidence="4" id="KW-0539">Nucleus</keyword>
<dbReference type="PANTHER" id="PTHR31945:SF15">
    <property type="entry name" value="TRANSCRIPTION FACTOR BHLH61-RELATED"/>
    <property type="match status" value="1"/>
</dbReference>
<accession>A0AA88W5I9</accession>
<keyword evidence="8" id="KW-1185">Reference proteome</keyword>
<keyword evidence="5" id="KW-0175">Coiled coil</keyword>
<protein>
    <recommendedName>
        <fullName evidence="6">BHLH domain-containing protein</fullName>
    </recommendedName>
</protein>
<dbReference type="Pfam" id="PF00010">
    <property type="entry name" value="HLH"/>
    <property type="match status" value="1"/>
</dbReference>
<dbReference type="EMBL" id="JAVXUP010000758">
    <property type="protein sequence ID" value="KAK3021476.1"/>
    <property type="molecule type" value="Genomic_DNA"/>
</dbReference>
<dbReference type="Gene3D" id="4.10.280.10">
    <property type="entry name" value="Helix-loop-helix DNA-binding domain"/>
    <property type="match status" value="1"/>
</dbReference>
<evidence type="ECO:0000259" key="6">
    <source>
        <dbReference type="PROSITE" id="PS50888"/>
    </source>
</evidence>
<evidence type="ECO:0000256" key="2">
    <source>
        <dbReference type="ARBA" id="ARBA00023015"/>
    </source>
</evidence>
<dbReference type="InterPro" id="IPR011598">
    <property type="entry name" value="bHLH_dom"/>
</dbReference>
<evidence type="ECO:0000256" key="5">
    <source>
        <dbReference type="SAM" id="Coils"/>
    </source>
</evidence>
<reference evidence="7" key="1">
    <citation type="submission" date="2022-12" db="EMBL/GenBank/DDBJ databases">
        <title>Draft genome assemblies for two species of Escallonia (Escalloniales).</title>
        <authorList>
            <person name="Chanderbali A."/>
            <person name="Dervinis C."/>
            <person name="Anghel I."/>
            <person name="Soltis D."/>
            <person name="Soltis P."/>
            <person name="Zapata F."/>
        </authorList>
    </citation>
    <scope>NUCLEOTIDE SEQUENCE</scope>
    <source>
        <strain evidence="7">UCBG64.0493</strain>
        <tissue evidence="7">Leaf</tissue>
    </source>
</reference>
<comment type="subcellular location">
    <subcellularLocation>
        <location evidence="1">Nucleus</location>
    </subcellularLocation>
</comment>
<dbReference type="InterPro" id="IPR051358">
    <property type="entry name" value="TF_AMS/ICE1/BHLH6-like"/>
</dbReference>
<dbReference type="Pfam" id="PF22754">
    <property type="entry name" value="bHLH-TF_ACT-like_plant"/>
    <property type="match status" value="1"/>
</dbReference>
<dbReference type="GO" id="GO:0005634">
    <property type="term" value="C:nucleus"/>
    <property type="evidence" value="ECO:0007669"/>
    <property type="project" value="UniProtKB-SubCell"/>
</dbReference>
<name>A0AA88W5I9_9ASTE</name>
<evidence type="ECO:0000313" key="7">
    <source>
        <dbReference type="EMBL" id="KAK3021476.1"/>
    </source>
</evidence>
<dbReference type="SUPFAM" id="SSF47459">
    <property type="entry name" value="HLH, helix-loop-helix DNA-binding domain"/>
    <property type="match status" value="1"/>
</dbReference>
<dbReference type="GO" id="GO:0046983">
    <property type="term" value="F:protein dimerization activity"/>
    <property type="evidence" value="ECO:0007669"/>
    <property type="project" value="InterPro"/>
</dbReference>
<dbReference type="GO" id="GO:0043565">
    <property type="term" value="F:sequence-specific DNA binding"/>
    <property type="evidence" value="ECO:0007669"/>
    <property type="project" value="TreeGrafter"/>
</dbReference>
<evidence type="ECO:0000313" key="8">
    <source>
        <dbReference type="Proteomes" id="UP001188597"/>
    </source>
</evidence>
<organism evidence="7 8">
    <name type="scientific">Escallonia herrerae</name>
    <dbReference type="NCBI Taxonomy" id="1293975"/>
    <lineage>
        <taxon>Eukaryota</taxon>
        <taxon>Viridiplantae</taxon>
        <taxon>Streptophyta</taxon>
        <taxon>Embryophyta</taxon>
        <taxon>Tracheophyta</taxon>
        <taxon>Spermatophyta</taxon>
        <taxon>Magnoliopsida</taxon>
        <taxon>eudicotyledons</taxon>
        <taxon>Gunneridae</taxon>
        <taxon>Pentapetalae</taxon>
        <taxon>asterids</taxon>
        <taxon>campanulids</taxon>
        <taxon>Escalloniales</taxon>
        <taxon>Escalloniaceae</taxon>
        <taxon>Escallonia</taxon>
    </lineage>
</organism>
<dbReference type="PANTHER" id="PTHR31945">
    <property type="entry name" value="TRANSCRIPTION FACTOR SCREAM2-RELATED"/>
    <property type="match status" value="1"/>
</dbReference>
<feature type="domain" description="BHLH" evidence="6">
    <location>
        <begin position="155"/>
        <end position="204"/>
    </location>
</feature>
<dbReference type="SMART" id="SM00353">
    <property type="entry name" value="HLH"/>
    <property type="match status" value="1"/>
</dbReference>